<accession>A0A428MNR8</accession>
<sequence>MRVASAIEIYVGYLGSLAGATLHGEILMLRFATLLIVLSVCLIAWSGDCPPPSPIKLHGDEAFDLRVFFDNTPAVATRCSYMPETS</sequence>
<protein>
    <submittedName>
        <fullName evidence="1">Uncharacterized protein</fullName>
    </submittedName>
</protein>
<proteinExistence type="predicted"/>
<name>A0A428MNR8_9BACT</name>
<dbReference type="EMBL" id="RSDW01000001">
    <property type="protein sequence ID" value="RSL18502.1"/>
    <property type="molecule type" value="Genomic_DNA"/>
</dbReference>
<gene>
    <name evidence="1" type="ORF">EDE15_4088</name>
</gene>
<evidence type="ECO:0000313" key="1">
    <source>
        <dbReference type="EMBL" id="RSL18502.1"/>
    </source>
</evidence>
<organism evidence="1 2">
    <name type="scientific">Edaphobacter aggregans</name>
    <dbReference type="NCBI Taxonomy" id="570835"/>
    <lineage>
        <taxon>Bacteria</taxon>
        <taxon>Pseudomonadati</taxon>
        <taxon>Acidobacteriota</taxon>
        <taxon>Terriglobia</taxon>
        <taxon>Terriglobales</taxon>
        <taxon>Acidobacteriaceae</taxon>
        <taxon>Edaphobacter</taxon>
    </lineage>
</organism>
<dbReference type="AlphaFoldDB" id="A0A428MNR8"/>
<comment type="caution">
    <text evidence="1">The sequence shown here is derived from an EMBL/GenBank/DDBJ whole genome shotgun (WGS) entry which is preliminary data.</text>
</comment>
<dbReference type="Proteomes" id="UP000269669">
    <property type="component" value="Unassembled WGS sequence"/>
</dbReference>
<evidence type="ECO:0000313" key="2">
    <source>
        <dbReference type="Proteomes" id="UP000269669"/>
    </source>
</evidence>
<keyword evidence="2" id="KW-1185">Reference proteome</keyword>
<reference evidence="1 2" key="1">
    <citation type="submission" date="2018-12" db="EMBL/GenBank/DDBJ databases">
        <title>Sequencing of bacterial isolates from soil warming experiment in Harvard Forest, Massachusetts, USA.</title>
        <authorList>
            <person name="Deangelis K."/>
        </authorList>
    </citation>
    <scope>NUCLEOTIDE SEQUENCE [LARGE SCALE GENOMIC DNA]</scope>
    <source>
        <strain evidence="1 2">EB153</strain>
    </source>
</reference>